<dbReference type="NCBIfam" id="TIGR01554">
    <property type="entry name" value="major_cap_HK97"/>
    <property type="match status" value="1"/>
</dbReference>
<proteinExistence type="predicted"/>
<dbReference type="STRING" id="351675.SAMN05421680_1444"/>
<dbReference type="AlphaFoldDB" id="A0A1I3Y5J7"/>
<evidence type="ECO:0000256" key="2">
    <source>
        <dbReference type="SAM" id="Coils"/>
    </source>
</evidence>
<dbReference type="Proteomes" id="UP000224607">
    <property type="component" value="Unassembled WGS sequence"/>
</dbReference>
<sequence>MVLKVITNLTRYTLYKNTMKKLLELRQQKSDLTQQMRSLLTKAESEKRSLNIDEAKQFDEFRSQSDTLNTEIARYESLANEERNQAEIQPTREKLSNDELRHYVLTGETRSLSTGVPSDGGYTVIPELNKQIMQQLTDESVMRRICTVKTTRSNEYKQLVSIGGAVVAHGEEGKARGETATPKMEEVSIKLFPIYAYPKTTQDIIDFSDVDILGWLTSEIADTFIDTEETDLVSGDGSKKAKGFLFYPRDSQADKVRAFGTLQKLEVTALSADSLIDLKFLLKNKYRKNSVWVMNSTTAAQVQKLKNGNGDYIWRERLQAGDPDMLLGLPVHYLEFMPEGVIGLGDFKRGYFIVDHETGIRTRPDNITEPGFYKVHTDKYLGGGLVDSNAIKVLEVKASSN</sequence>
<evidence type="ECO:0000313" key="6">
    <source>
        <dbReference type="Proteomes" id="UP000198919"/>
    </source>
</evidence>
<name>A0A1I3Y5J7_9GAMM</name>
<dbReference type="SUPFAM" id="SSF56563">
    <property type="entry name" value="Major capsid protein gp5"/>
    <property type="match status" value="1"/>
</dbReference>
<organism evidence="5 6">
    <name type="scientific">Xenorhabdus mauleonii</name>
    <dbReference type="NCBI Taxonomy" id="351675"/>
    <lineage>
        <taxon>Bacteria</taxon>
        <taxon>Pseudomonadati</taxon>
        <taxon>Pseudomonadota</taxon>
        <taxon>Gammaproteobacteria</taxon>
        <taxon>Enterobacterales</taxon>
        <taxon>Morganellaceae</taxon>
        <taxon>Xenorhabdus</taxon>
    </lineage>
</organism>
<evidence type="ECO:0000313" key="7">
    <source>
        <dbReference type="Proteomes" id="UP000224607"/>
    </source>
</evidence>
<dbReference type="InterPro" id="IPR054612">
    <property type="entry name" value="Phage_capsid-like_C"/>
</dbReference>
<keyword evidence="7" id="KW-1185">Reference proteome</keyword>
<dbReference type="Pfam" id="PF05065">
    <property type="entry name" value="Phage_capsid"/>
    <property type="match status" value="1"/>
</dbReference>
<feature type="coiled-coil region" evidence="2">
    <location>
        <begin position="15"/>
        <end position="85"/>
    </location>
</feature>
<evidence type="ECO:0000313" key="5">
    <source>
        <dbReference type="EMBL" id="SFK26679.1"/>
    </source>
</evidence>
<reference evidence="5" key="2">
    <citation type="submission" date="2016-10" db="EMBL/GenBank/DDBJ databases">
        <authorList>
            <person name="de Groot N.N."/>
        </authorList>
    </citation>
    <scope>NUCLEOTIDE SEQUENCE [LARGE SCALE GENOMIC DNA]</scope>
    <source>
        <strain evidence="5">DSM 17908</strain>
    </source>
</reference>
<gene>
    <name evidence="5" type="ORF">SAMN05421680_1444</name>
    <name evidence="4" type="ORF">Xmau_03615</name>
</gene>
<protein>
    <submittedName>
        <fullName evidence="4">Phage capsid protein</fullName>
    </submittedName>
    <submittedName>
        <fullName evidence="5">Phage major capsid protein, HK97 family</fullName>
    </submittedName>
</protein>
<evidence type="ECO:0000313" key="4">
    <source>
        <dbReference type="EMBL" id="PHM38226.1"/>
    </source>
</evidence>
<dbReference type="Proteomes" id="UP000198919">
    <property type="component" value="Unassembled WGS sequence"/>
</dbReference>
<dbReference type="Gene3D" id="3.30.2320.10">
    <property type="entry name" value="hypothetical protein PF0899 domain"/>
    <property type="match status" value="1"/>
</dbReference>
<reference evidence="4 7" key="3">
    <citation type="journal article" date="2017" name="Nat. Microbiol.">
        <title>Natural product diversity associated with the nematode symbionts Photorhabdus and Xenorhabdus.</title>
        <authorList>
            <person name="Tobias N.J."/>
            <person name="Wolff H."/>
            <person name="Djahanschiri B."/>
            <person name="Grundmann F."/>
            <person name="Kronenwerth M."/>
            <person name="Shi Y.M."/>
            <person name="Simonyi S."/>
            <person name="Grun P."/>
            <person name="Shapiro-Ilan D."/>
            <person name="Pidot S.J."/>
            <person name="Stinear T.P."/>
            <person name="Ebersberger I."/>
            <person name="Bode H.B."/>
        </authorList>
    </citation>
    <scope>NUCLEOTIDE SEQUENCE [LARGE SCALE GENOMIC DNA]</scope>
    <source>
        <strain evidence="4 7">DSM 17908</strain>
    </source>
</reference>
<evidence type="ECO:0000259" key="3">
    <source>
        <dbReference type="Pfam" id="PF05065"/>
    </source>
</evidence>
<dbReference type="InterPro" id="IPR024455">
    <property type="entry name" value="Phage_capsid"/>
</dbReference>
<reference evidence="6" key="1">
    <citation type="submission" date="2016-10" db="EMBL/GenBank/DDBJ databases">
        <authorList>
            <person name="Varghese N."/>
            <person name="Submissions S."/>
        </authorList>
    </citation>
    <scope>NUCLEOTIDE SEQUENCE [LARGE SCALE GENOMIC DNA]</scope>
    <source>
        <strain evidence="6">DSM 17908</strain>
    </source>
</reference>
<keyword evidence="2" id="KW-0175">Coiled coil</keyword>
<dbReference type="EMBL" id="NITY01000017">
    <property type="protein sequence ID" value="PHM38226.1"/>
    <property type="molecule type" value="Genomic_DNA"/>
</dbReference>
<feature type="domain" description="Phage capsid-like C-terminal" evidence="3">
    <location>
        <begin position="120"/>
        <end position="395"/>
    </location>
</feature>
<comment type="subcellular location">
    <subcellularLocation>
        <location evidence="1">Virion</location>
    </subcellularLocation>
</comment>
<accession>A0A1I3Y5J7</accession>
<dbReference type="EMBL" id="FORG01000044">
    <property type="protein sequence ID" value="SFK26679.1"/>
    <property type="molecule type" value="Genomic_DNA"/>
</dbReference>
<evidence type="ECO:0000256" key="1">
    <source>
        <dbReference type="ARBA" id="ARBA00004328"/>
    </source>
</evidence>